<dbReference type="PANTHER" id="PTHR23361">
    <property type="entry name" value="MUCIN"/>
    <property type="match status" value="1"/>
</dbReference>
<dbReference type="Gene3D" id="1.25.40.20">
    <property type="entry name" value="Ankyrin repeat-containing domain"/>
    <property type="match status" value="1"/>
</dbReference>
<dbReference type="OrthoDB" id="543645at2759"/>
<organism evidence="3 4">
    <name type="scientific">Chlamydomonas schloesseri</name>
    <dbReference type="NCBI Taxonomy" id="2026947"/>
    <lineage>
        <taxon>Eukaryota</taxon>
        <taxon>Viridiplantae</taxon>
        <taxon>Chlorophyta</taxon>
        <taxon>core chlorophytes</taxon>
        <taxon>Chlorophyceae</taxon>
        <taxon>CS clade</taxon>
        <taxon>Chlamydomonadales</taxon>
        <taxon>Chlamydomonadaceae</taxon>
        <taxon>Chlamydomonas</taxon>
    </lineage>
</organism>
<comment type="caution">
    <text evidence="3">The sequence shown here is derived from an EMBL/GenBank/DDBJ whole genome shotgun (WGS) entry which is preliminary data.</text>
</comment>
<keyword evidence="2" id="KW-0812">Transmembrane</keyword>
<dbReference type="Proteomes" id="UP000613740">
    <property type="component" value="Unassembled WGS sequence"/>
</dbReference>
<feature type="transmembrane region" description="Helical" evidence="2">
    <location>
        <begin position="1685"/>
        <end position="1705"/>
    </location>
</feature>
<accession>A0A836B3P9</accession>
<evidence type="ECO:0000313" key="3">
    <source>
        <dbReference type="EMBL" id="KAG2446796.1"/>
    </source>
</evidence>
<evidence type="ECO:0000256" key="1">
    <source>
        <dbReference type="SAM" id="MobiDB-lite"/>
    </source>
</evidence>
<sequence length="1756" mass="176484">MSEPIISSQRASLQDAGWGQGAAPALRVSGPGTPSLSPPVVHGQRRRAVSSSGDDEAPLSTGAHADADGVSQPGAAAATGAPFKTTAQRKHGRARSGGSDSSNGRTAARIVAQDAAMLLAQLLFFINHVRRLLDACACERQPDLHIPLAGALASYPCAAPLRGRITFLLTQPADMLRTVLQLPPGELWVPLVTGIMLAQAAALALLPRRLYLRGPRWACLPLVGLLPKAASLASFLAFPGARPSSYFDTYLPLEGVITLWQQAVYNYPFWPGVFVLLAHCALTTTICLLVGAAAAGQQLFSAPWVLVQAYACALLAAVVSRLQQPSRGAALSGQGPAALAGNKQLQHAGEAGAADGGPAALQRWGSGTAATSPVADDAPPAAQLEDASPAASRRGSLTQIGSALMHKLARALGSQSGLVGAEPCNGACGCSRSRTRSPRGVGSLTSSLVSSTLTSEAPSAAGSGSHTAAVSLAKATGANAVAAAAAAAAAAAVEAATPRAGSSRASISASTRSSSSSRPSSTEAALAMLAAQASVPVQYPAAAPRPAPAPMPVHPVPPVQPVQPVAPIYQPQPPVSIAAAATAVAAARAAKAAAKERKAALMPPAVGAFSLKQPTGLSKWTIVEDREFQAPAPPSTDLAMASSLDAINRLSARSGRFARYRSRAPMQRVHMKVPWAEPEQLPGNFLERLNMALSEGVDVMAVGVAARAGCIELVFDVVPRPGTYDSTAELTPADRTARAQLLLQAVDATDVAAEQQQQQQQWWGQGHGQSLALMDSHSTLEEAVLSGLLSDADPSSWVETLHLQPPPDSEVLTQACGRVWVSRWDAANRQWVPERVGGIRPSELPRITAVEPPCILHAHPQQHRGGSVRPPAASLSVTVSNAESAPAFSARCRGRYLPVVQHQPLRSLAAGGAGAAAAAASGASESGGSAAGGSASRLARLAADTLAAAAAEGGEDAAAAAAAAAVPGPAVAQVELPAGLPRNGLVIVECKVGKLLSNWRPIMVTDDPALAAEVATLFPGTSGGSAAAAASGEAAASVDNDEADQVTCDDLLTDLGLWLDYIEVLGLTGSTTAAATPMDSGAHLDGAVLDAAAAAADGPGAPGGALINSGNLPAAVAQAVQAAHAAVAAAEAAAAAGSGGSATLPTHLPALSGAAGAAAAVGPLARQPGSLDFGSGLAALYGTPCYRSHMAGIAVTLLEFAVDRGWTHTASMLVGQLLASGVAWDEVLGRCSGGLTLLHRAVRSGHPDMVALVVALGEAHGTPFDWQAATVDQGHGGLGSGVEGVTPLHLAAALPDGGRLAERILSEYQAACELWSVAQDSHGMRPLDCARASGHVHLVATGTGGTTWGRAATAAAAANTGDVRRAAAAPGPAPAPTPAATGAGDRCPPSVAAAAMAAGGAAAISTDGSTDGSSAGTSNDSNAFSDVSSSAVPSSTTTRMPTGAATTGNAGGTLAGTTPLGSPTPFARTSSGEAAAAAAGGGSSAAAAPAAAAVVVAARQGDGGGGGGLVGLLRELPAALRAPWVNDSESERRYLTAVGAAYVTWSCCYLVYQMSMVSGVAGRMVKETRAHEMTGMLIFFTPHVISAALLCINYAAWLRRREGLAVAVTLTRSSAKLLPVLGLLPYPHSSAKYMTWAMDVVLEGVVPAFFEQMRGPLALAVRAVEGVATGLLYHRLGVVASLPGALAYALAWTLGSGLLTALLDVRHRALMARGRLRPDMPAAATAAAAAAAAASVAPAGRESDGSSAGLPAKKID</sequence>
<dbReference type="InterPro" id="IPR036770">
    <property type="entry name" value="Ankyrin_rpt-contain_sf"/>
</dbReference>
<feature type="region of interest" description="Disordered" evidence="1">
    <location>
        <begin position="1363"/>
        <end position="1386"/>
    </location>
</feature>
<feature type="transmembrane region" description="Helical" evidence="2">
    <location>
        <begin position="1573"/>
        <end position="1596"/>
    </location>
</feature>
<feature type="region of interest" description="Disordered" evidence="1">
    <location>
        <begin position="1"/>
        <end position="105"/>
    </location>
</feature>
<proteinExistence type="predicted"/>
<evidence type="ECO:0000313" key="4">
    <source>
        <dbReference type="Proteomes" id="UP000613740"/>
    </source>
</evidence>
<feature type="transmembrane region" description="Helical" evidence="2">
    <location>
        <begin position="187"/>
        <end position="206"/>
    </location>
</feature>
<feature type="compositionally biased region" description="Low complexity" evidence="1">
    <location>
        <begin position="349"/>
        <end position="360"/>
    </location>
</feature>
<feature type="region of interest" description="Disordered" evidence="1">
    <location>
        <begin position="1403"/>
        <end position="1469"/>
    </location>
</feature>
<protein>
    <submittedName>
        <fullName evidence="3">Uncharacterized protein</fullName>
    </submittedName>
</protein>
<keyword evidence="2" id="KW-1133">Transmembrane helix</keyword>
<keyword evidence="2" id="KW-0472">Membrane</keyword>
<feature type="region of interest" description="Disordered" evidence="1">
    <location>
        <begin position="499"/>
        <end position="523"/>
    </location>
</feature>
<dbReference type="PANTHER" id="PTHR23361:SF20">
    <property type="entry name" value="MRH DOMAIN-CONTAINING PROTEIN"/>
    <property type="match status" value="1"/>
</dbReference>
<feature type="transmembrane region" description="Helical" evidence="2">
    <location>
        <begin position="1534"/>
        <end position="1552"/>
    </location>
</feature>
<feature type="transmembrane region" description="Helical" evidence="2">
    <location>
        <begin position="269"/>
        <end position="292"/>
    </location>
</feature>
<feature type="compositionally biased region" description="Polar residues" evidence="1">
    <location>
        <begin position="1"/>
        <end position="12"/>
    </location>
</feature>
<reference evidence="3" key="1">
    <citation type="journal article" date="2020" name="bioRxiv">
        <title>Comparative genomics of Chlamydomonas.</title>
        <authorList>
            <person name="Craig R.J."/>
            <person name="Hasan A.R."/>
            <person name="Ness R.W."/>
            <person name="Keightley P.D."/>
        </authorList>
    </citation>
    <scope>NUCLEOTIDE SEQUENCE</scope>
    <source>
        <strain evidence="3">CCAP 11/173</strain>
    </source>
</reference>
<feature type="compositionally biased region" description="Low complexity" evidence="1">
    <location>
        <begin position="1403"/>
        <end position="1448"/>
    </location>
</feature>
<gene>
    <name evidence="3" type="ORF">HYH02_008356</name>
</gene>
<dbReference type="EMBL" id="JAEHOD010000025">
    <property type="protein sequence ID" value="KAG2446796.1"/>
    <property type="molecule type" value="Genomic_DNA"/>
</dbReference>
<dbReference type="SUPFAM" id="SSF48403">
    <property type="entry name" value="Ankyrin repeat"/>
    <property type="match status" value="1"/>
</dbReference>
<feature type="transmembrane region" description="Helical" evidence="2">
    <location>
        <begin position="218"/>
        <end position="238"/>
    </location>
</feature>
<keyword evidence="4" id="KW-1185">Reference proteome</keyword>
<feature type="transmembrane region" description="Helical" evidence="2">
    <location>
        <begin position="299"/>
        <end position="319"/>
    </location>
</feature>
<feature type="region of interest" description="Disordered" evidence="1">
    <location>
        <begin position="349"/>
        <end position="392"/>
    </location>
</feature>
<feature type="compositionally biased region" description="Low complexity" evidence="1">
    <location>
        <begin position="1455"/>
        <end position="1469"/>
    </location>
</feature>
<name>A0A836B3P9_9CHLO</name>
<evidence type="ECO:0000256" key="2">
    <source>
        <dbReference type="SAM" id="Phobius"/>
    </source>
</evidence>